<feature type="region of interest" description="Disordered" evidence="1">
    <location>
        <begin position="89"/>
        <end position="234"/>
    </location>
</feature>
<sequence>MSTKIHTLNSVQSATTTVDASFSGAGRTLSERNIEPHLYAILRASYAEFIYDLRTRSNGSSLNQQHNVGRGSDLLHDAFIDWLLAPPVSSGGADSSSVGRMRTPGRSTTRKEDPDAEQNCETSNSNSVGPRTGISDSSDLRHEHTLAQLPSSHEESSSIPSFSGVGRTLDGRNIRDIHTRSNGSSLDRARNLGTGRELLSAVPGSSRGADGSGVGHKHTPGHNVTRKGGPDVEQNCEASNSILVGPGIRMSDSSNLRHEHTPAQLPSSHEESSSIPSFSGVGRTPDGRIVHDIRTTLTRITTGLDQDRNLGIGRELPREAFIEPLSAVPGSSRGADGSSVGRMRTLGRSTTRKGDPDAEQNCEAHGPPTVASDSGNMSQRLASPQSGNGSNPRDQASQPGYEAARSAGALRQIRVICLNA</sequence>
<feature type="compositionally biased region" description="Polar residues" evidence="1">
    <location>
        <begin position="371"/>
        <end position="398"/>
    </location>
</feature>
<evidence type="ECO:0000256" key="1">
    <source>
        <dbReference type="SAM" id="MobiDB-lite"/>
    </source>
</evidence>
<feature type="region of interest" description="Disordered" evidence="1">
    <location>
        <begin position="323"/>
        <end position="405"/>
    </location>
</feature>
<accession>A0A0W0F4X2</accession>
<dbReference type="AlphaFoldDB" id="A0A0W0F4X2"/>
<reference evidence="2 3" key="1">
    <citation type="submission" date="2015-12" db="EMBL/GenBank/DDBJ databases">
        <title>Draft genome sequence of Moniliophthora roreri, the causal agent of frosty pod rot of cacao.</title>
        <authorList>
            <person name="Aime M.C."/>
            <person name="Diaz-Valderrama J.R."/>
            <person name="Kijpornyongpan T."/>
            <person name="Phillips-Mora W."/>
        </authorList>
    </citation>
    <scope>NUCLEOTIDE SEQUENCE [LARGE SCALE GENOMIC DNA]</scope>
    <source>
        <strain evidence="2 3">MCA 2952</strain>
    </source>
</reference>
<evidence type="ECO:0000313" key="2">
    <source>
        <dbReference type="EMBL" id="KTB31218.1"/>
    </source>
</evidence>
<feature type="region of interest" description="Disordered" evidence="1">
    <location>
        <begin position="248"/>
        <end position="287"/>
    </location>
</feature>
<organism evidence="2 3">
    <name type="scientific">Moniliophthora roreri</name>
    <name type="common">Frosty pod rot fungus</name>
    <name type="synonym">Monilia roreri</name>
    <dbReference type="NCBI Taxonomy" id="221103"/>
    <lineage>
        <taxon>Eukaryota</taxon>
        <taxon>Fungi</taxon>
        <taxon>Dikarya</taxon>
        <taxon>Basidiomycota</taxon>
        <taxon>Agaricomycotina</taxon>
        <taxon>Agaricomycetes</taxon>
        <taxon>Agaricomycetidae</taxon>
        <taxon>Agaricales</taxon>
        <taxon>Marasmiineae</taxon>
        <taxon>Marasmiaceae</taxon>
        <taxon>Moniliophthora</taxon>
    </lineage>
</organism>
<proteinExistence type="predicted"/>
<dbReference type="Proteomes" id="UP000054988">
    <property type="component" value="Unassembled WGS sequence"/>
</dbReference>
<evidence type="ECO:0000313" key="3">
    <source>
        <dbReference type="Proteomes" id="UP000054988"/>
    </source>
</evidence>
<comment type="caution">
    <text evidence="2">The sequence shown here is derived from an EMBL/GenBank/DDBJ whole genome shotgun (WGS) entry which is preliminary data.</text>
</comment>
<protein>
    <submittedName>
        <fullName evidence="2">Uncharacterized protein</fullName>
    </submittedName>
</protein>
<feature type="compositionally biased region" description="Basic and acidic residues" evidence="1">
    <location>
        <begin position="169"/>
        <end position="179"/>
    </location>
</feature>
<name>A0A0W0F4X2_MONRR</name>
<feature type="compositionally biased region" description="Polar residues" evidence="1">
    <location>
        <begin position="119"/>
        <end position="137"/>
    </location>
</feature>
<gene>
    <name evidence="2" type="ORF">WG66_16203</name>
</gene>
<dbReference type="EMBL" id="LATX01002346">
    <property type="protein sequence ID" value="KTB31218.1"/>
    <property type="molecule type" value="Genomic_DNA"/>
</dbReference>
<feature type="compositionally biased region" description="Low complexity" evidence="1">
    <location>
        <begin position="89"/>
        <end position="98"/>
    </location>
</feature>